<dbReference type="EMBL" id="PEHN01000040">
    <property type="protein sequence ID" value="PHZ25824.1"/>
    <property type="molecule type" value="Genomic_DNA"/>
</dbReference>
<dbReference type="AlphaFoldDB" id="A0A2G4TXX1"/>
<dbReference type="SUPFAM" id="SSF103515">
    <property type="entry name" value="Autotransporter"/>
    <property type="match status" value="1"/>
</dbReference>
<feature type="non-terminal residue" evidence="1">
    <location>
        <position position="1"/>
    </location>
</feature>
<proteinExistence type="predicted"/>
<dbReference type="Gene3D" id="2.40.128.130">
    <property type="entry name" value="Autotransporter beta-domain"/>
    <property type="match status" value="1"/>
</dbReference>
<accession>A0A2G4TXX1</accession>
<sequence>RINYTVNDSGECAFTQFVSYLIFQVARNLLNRLTGLISTQGVTGITTTYSATPQMDVIGGLAYEYEFAGEAKGTIDGDNITSPSVKGSTGIAEVGLRFTPTQQKNLSVDIKLTGFTGKREGVAGGLNVKYAF</sequence>
<dbReference type="Proteomes" id="UP000229378">
    <property type="component" value="Unassembled WGS sequence"/>
</dbReference>
<dbReference type="RefSeq" id="WP_143707663.1">
    <property type="nucleotide sequence ID" value="NZ_PEHN01000040.1"/>
</dbReference>
<gene>
    <name evidence="1" type="ORF">CS533_19560</name>
</gene>
<organism evidence="1 2">
    <name type="scientific">Yersinia bercovieri</name>
    <dbReference type="NCBI Taxonomy" id="634"/>
    <lineage>
        <taxon>Bacteria</taxon>
        <taxon>Pseudomonadati</taxon>
        <taxon>Pseudomonadota</taxon>
        <taxon>Gammaproteobacteria</taxon>
        <taxon>Enterobacterales</taxon>
        <taxon>Yersiniaceae</taxon>
        <taxon>Yersinia</taxon>
    </lineage>
</organism>
<dbReference type="GO" id="GO:0019867">
    <property type="term" value="C:outer membrane"/>
    <property type="evidence" value="ECO:0007669"/>
    <property type="project" value="InterPro"/>
</dbReference>
<dbReference type="NCBIfam" id="TIGR01414">
    <property type="entry name" value="autotrans_barl"/>
    <property type="match status" value="1"/>
</dbReference>
<dbReference type="InterPro" id="IPR006315">
    <property type="entry name" value="OM_autotransptr_brl_dom"/>
</dbReference>
<evidence type="ECO:0000313" key="1">
    <source>
        <dbReference type="EMBL" id="PHZ25824.1"/>
    </source>
</evidence>
<protein>
    <recommendedName>
        <fullName evidence="3">Autotransporter domain-containing protein</fullName>
    </recommendedName>
</protein>
<comment type="caution">
    <text evidence="1">The sequence shown here is derived from an EMBL/GenBank/DDBJ whole genome shotgun (WGS) entry which is preliminary data.</text>
</comment>
<evidence type="ECO:0000313" key="2">
    <source>
        <dbReference type="Proteomes" id="UP000229378"/>
    </source>
</evidence>
<reference evidence="1 2" key="1">
    <citation type="submission" date="2017-10" db="EMBL/GenBank/DDBJ databases">
        <authorList>
            <person name="Banno H."/>
            <person name="Chua N.-H."/>
        </authorList>
    </citation>
    <scope>NUCLEOTIDE SEQUENCE [LARGE SCALE GENOMIC DNA]</scope>
    <source>
        <strain evidence="1 2">SCPM-O-B-7607</strain>
    </source>
</reference>
<evidence type="ECO:0008006" key="3">
    <source>
        <dbReference type="Google" id="ProtNLM"/>
    </source>
</evidence>
<dbReference type="InterPro" id="IPR036709">
    <property type="entry name" value="Autotransporte_beta_dom_sf"/>
</dbReference>
<name>A0A2G4TXX1_YERBE</name>